<dbReference type="EMBL" id="LGTQ01000005">
    <property type="protein sequence ID" value="KPM49260.1"/>
    <property type="molecule type" value="Genomic_DNA"/>
</dbReference>
<dbReference type="AlphaFoldDB" id="A0A0N8HA59"/>
<dbReference type="InterPro" id="IPR058512">
    <property type="entry name" value="DUF8199"/>
</dbReference>
<proteinExistence type="predicted"/>
<dbReference type="STRING" id="1605367.AFM12_01120"/>
<dbReference type="NCBIfam" id="NF047658">
    <property type="entry name" value="HYC_CC_PP"/>
    <property type="match status" value="1"/>
</dbReference>
<gene>
    <name evidence="2" type="ORF">AFM12_01120</name>
</gene>
<evidence type="ECO:0000256" key="1">
    <source>
        <dbReference type="SAM" id="SignalP"/>
    </source>
</evidence>
<dbReference type="RefSeq" id="WP_055143323.1">
    <property type="nucleotide sequence ID" value="NZ_JXSZ01000005.1"/>
</dbReference>
<feature type="chain" id="PRO_5006026327" evidence="1">
    <location>
        <begin position="26"/>
        <end position="139"/>
    </location>
</feature>
<evidence type="ECO:0000313" key="3">
    <source>
        <dbReference type="Proteomes" id="UP000050454"/>
    </source>
</evidence>
<dbReference type="OrthoDB" id="952405at2"/>
<dbReference type="Proteomes" id="UP000050454">
    <property type="component" value="Unassembled WGS sequence"/>
</dbReference>
<accession>A0A0N8HA59</accession>
<feature type="signal peptide" evidence="1">
    <location>
        <begin position="1"/>
        <end position="25"/>
    </location>
</feature>
<organism evidence="2 3">
    <name type="scientific">Jiulongibacter sediminis</name>
    <dbReference type="NCBI Taxonomy" id="1605367"/>
    <lineage>
        <taxon>Bacteria</taxon>
        <taxon>Pseudomonadati</taxon>
        <taxon>Bacteroidota</taxon>
        <taxon>Cytophagia</taxon>
        <taxon>Cytophagales</taxon>
        <taxon>Leadbetterellaceae</taxon>
        <taxon>Jiulongibacter</taxon>
    </lineage>
</organism>
<keyword evidence="3" id="KW-1185">Reference proteome</keyword>
<evidence type="ECO:0000313" key="2">
    <source>
        <dbReference type="EMBL" id="KPM49260.1"/>
    </source>
</evidence>
<name>A0A0N8HA59_9BACT</name>
<comment type="caution">
    <text evidence="2">The sequence shown here is derived from an EMBL/GenBank/DDBJ whole genome shotgun (WGS) entry which is preliminary data.</text>
</comment>
<dbReference type="Pfam" id="PF26622">
    <property type="entry name" value="DUF8199"/>
    <property type="match status" value="1"/>
</dbReference>
<keyword evidence="1" id="KW-0732">Signal</keyword>
<protein>
    <submittedName>
        <fullName evidence="2">Uncharacterized protein</fullName>
    </submittedName>
</protein>
<sequence length="139" mass="15724">MKKQLLRIFSFAMALNILFSSMGLAFYEHTCDVLQETTVNIGHDKDCCGEAFIIESDYEGTQLKQGECCHTDIELKKVDTNAGFALKKVDQKSVVYINTTVDPSFSFVLVVSEELSQSFLRPPPLPQRPLHLLYDVFLI</sequence>
<dbReference type="InterPro" id="IPR058060">
    <property type="entry name" value="HYC_CC_PP"/>
</dbReference>
<reference evidence="2 3" key="1">
    <citation type="submission" date="2015-07" db="EMBL/GenBank/DDBJ databases">
        <title>The draft genome sequence of Leadbetterella sp. JN14-9.</title>
        <authorList>
            <person name="Liu Y."/>
            <person name="Du J."/>
            <person name="Shao Z."/>
        </authorList>
    </citation>
    <scope>NUCLEOTIDE SEQUENCE [LARGE SCALE GENOMIC DNA]</scope>
    <source>
        <strain evidence="2 3">JN14-9</strain>
    </source>
</reference>